<reference evidence="3 4" key="1">
    <citation type="journal article" date="2012" name="J. Am. Chem. Soc.">
        <title>Bacterial biosynthesis and maturation of the didemnin anti-cancer agents.</title>
        <authorList>
            <person name="Xu Y."/>
            <person name="Kersten R.D."/>
            <person name="Nam S.J."/>
            <person name="Lu L."/>
            <person name="Al-Suwailem A.M."/>
            <person name="Zheng H."/>
            <person name="Fenical W."/>
            <person name="Dorrestein P.C."/>
            <person name="Moore B.S."/>
            <person name="Qian P.Y."/>
        </authorList>
    </citation>
    <scope>NUCLEOTIDE SEQUENCE [LARGE SCALE GENOMIC DNA]</scope>
    <source>
        <strain evidence="3 4">KA081020-065</strain>
    </source>
</reference>
<accession>I3TLY8</accession>
<evidence type="ECO:0000313" key="3">
    <source>
        <dbReference type="EMBL" id="AFK53776.1"/>
    </source>
</evidence>
<dbReference type="HOGENOM" id="CLU_038034_8_0_5"/>
<organism evidence="3 4">
    <name type="scientific">Tistrella mobilis (strain KA081020-065)</name>
    <dbReference type="NCBI Taxonomy" id="1110502"/>
    <lineage>
        <taxon>Bacteria</taxon>
        <taxon>Pseudomonadati</taxon>
        <taxon>Pseudomonadota</taxon>
        <taxon>Alphaproteobacteria</taxon>
        <taxon>Geminicoccales</taxon>
        <taxon>Geminicoccaceae</taxon>
        <taxon>Tistrella</taxon>
    </lineage>
</organism>
<dbReference type="PATRIC" id="fig|1110502.3.peg.1997"/>
<dbReference type="STRING" id="1110502.TMO_1938"/>
<dbReference type="AlphaFoldDB" id="I3TLY8"/>
<evidence type="ECO:0000256" key="1">
    <source>
        <dbReference type="SAM" id="SignalP"/>
    </source>
</evidence>
<dbReference type="eggNOG" id="COG0614">
    <property type="taxonomic scope" value="Bacteria"/>
</dbReference>
<protein>
    <submittedName>
        <fullName evidence="3">Periplasmic binding protein</fullName>
    </submittedName>
</protein>
<dbReference type="InterPro" id="IPR002491">
    <property type="entry name" value="ABC_transptr_periplasmic_BD"/>
</dbReference>
<dbReference type="EMBL" id="CP003236">
    <property type="protein sequence ID" value="AFK53776.1"/>
    <property type="molecule type" value="Genomic_DNA"/>
</dbReference>
<dbReference type="SUPFAM" id="SSF53807">
    <property type="entry name" value="Helical backbone' metal receptor"/>
    <property type="match status" value="1"/>
</dbReference>
<dbReference type="InterPro" id="IPR050902">
    <property type="entry name" value="ABC_Transporter_SBP"/>
</dbReference>
<feature type="domain" description="Fe/B12 periplasmic-binding" evidence="2">
    <location>
        <begin position="23"/>
        <end position="291"/>
    </location>
</feature>
<feature type="signal peptide" evidence="1">
    <location>
        <begin position="1"/>
        <end position="17"/>
    </location>
</feature>
<keyword evidence="4" id="KW-1185">Reference proteome</keyword>
<dbReference type="PANTHER" id="PTHR30535:SF34">
    <property type="entry name" value="MOLYBDATE-BINDING PROTEIN MOLA"/>
    <property type="match status" value="1"/>
</dbReference>
<dbReference type="PROSITE" id="PS50983">
    <property type="entry name" value="FE_B12_PBP"/>
    <property type="match status" value="1"/>
</dbReference>
<evidence type="ECO:0000313" key="4">
    <source>
        <dbReference type="Proteomes" id="UP000005258"/>
    </source>
</evidence>
<dbReference type="Gene3D" id="3.40.50.1980">
    <property type="entry name" value="Nitrogenase molybdenum iron protein domain"/>
    <property type="match status" value="2"/>
</dbReference>
<gene>
    <name evidence="3" type="ordered locus">TMO_1938</name>
</gene>
<dbReference type="PANTHER" id="PTHR30535">
    <property type="entry name" value="VITAMIN B12-BINDING PROTEIN"/>
    <property type="match status" value="1"/>
</dbReference>
<dbReference type="Proteomes" id="UP000005258">
    <property type="component" value="Chromosome"/>
</dbReference>
<evidence type="ECO:0000259" key="2">
    <source>
        <dbReference type="PROSITE" id="PS50983"/>
    </source>
</evidence>
<dbReference type="Pfam" id="PF01497">
    <property type="entry name" value="Peripla_BP_2"/>
    <property type="match status" value="1"/>
</dbReference>
<sequence>MTGAVLALLVLTASADAAEGPMRVVSINLCTDQLLLRLADPGQIAGVGPLSRDPKLSVEAARAATVPQVAASAETVHALEPDLVLAGRFGATAAAAALERLGTRVERFRPAASVDMIRDGLLRAGDLLGPEARSRADAEVARLEARAAMLTARAATLPRRPRALMLRADGSMVGPGGLAHAMLVMGGFDNILEHRFDPAGRARRGGDWRVELEAAIRARPEAILIESMPGAAPALVHRLPRHPALARLAALGETAPEMIRVPGNLLVCGLPDALDIAEALLPVAERLSAKPPITPEAGGAPEGDAS</sequence>
<dbReference type="GO" id="GO:0071281">
    <property type="term" value="P:cellular response to iron ion"/>
    <property type="evidence" value="ECO:0007669"/>
    <property type="project" value="TreeGrafter"/>
</dbReference>
<feature type="chain" id="PRO_5003680159" evidence="1">
    <location>
        <begin position="18"/>
        <end position="306"/>
    </location>
</feature>
<name>I3TLY8_TISMK</name>
<dbReference type="KEGG" id="tmo:TMO_1938"/>
<keyword evidence="1" id="KW-0732">Signal</keyword>
<proteinExistence type="predicted"/>